<evidence type="ECO:0000313" key="1">
    <source>
        <dbReference type="EMBL" id="MEQ2288455.1"/>
    </source>
</evidence>
<evidence type="ECO:0000313" key="2">
    <source>
        <dbReference type="Proteomes" id="UP001469553"/>
    </source>
</evidence>
<dbReference type="EMBL" id="JAHRIP010020855">
    <property type="protein sequence ID" value="MEQ2288455.1"/>
    <property type="molecule type" value="Genomic_DNA"/>
</dbReference>
<protein>
    <submittedName>
        <fullName evidence="1">Uncharacterized protein</fullName>
    </submittedName>
</protein>
<sequence>MQPQNDSCPRTLAGFLAPDLAFRDPPGNPDETRSVNLPLAPQNLVCSLVCGSTAMAHLPACPLSQSFLPAAPVEQQRHQDTPLSSTAICQSWILRVYLPPQDFRIYLSHVQPKNQTVPPPISFLNKLFTLFYCVCNCRLHQSTLNRT</sequence>
<reference evidence="1 2" key="1">
    <citation type="submission" date="2021-06" db="EMBL/GenBank/DDBJ databases">
        <authorList>
            <person name="Palmer J.M."/>
        </authorList>
    </citation>
    <scope>NUCLEOTIDE SEQUENCE [LARGE SCALE GENOMIC DNA]</scope>
    <source>
        <strain evidence="1 2">AS_MEX2019</strain>
        <tissue evidence="1">Muscle</tissue>
    </source>
</reference>
<name>A0ABV0Y4H3_9TELE</name>
<comment type="caution">
    <text evidence="1">The sequence shown here is derived from an EMBL/GenBank/DDBJ whole genome shotgun (WGS) entry which is preliminary data.</text>
</comment>
<dbReference type="Proteomes" id="UP001469553">
    <property type="component" value="Unassembled WGS sequence"/>
</dbReference>
<keyword evidence="2" id="KW-1185">Reference proteome</keyword>
<gene>
    <name evidence="1" type="ORF">AMECASPLE_022735</name>
</gene>
<proteinExistence type="predicted"/>
<organism evidence="1 2">
    <name type="scientific">Ameca splendens</name>
    <dbReference type="NCBI Taxonomy" id="208324"/>
    <lineage>
        <taxon>Eukaryota</taxon>
        <taxon>Metazoa</taxon>
        <taxon>Chordata</taxon>
        <taxon>Craniata</taxon>
        <taxon>Vertebrata</taxon>
        <taxon>Euteleostomi</taxon>
        <taxon>Actinopterygii</taxon>
        <taxon>Neopterygii</taxon>
        <taxon>Teleostei</taxon>
        <taxon>Neoteleostei</taxon>
        <taxon>Acanthomorphata</taxon>
        <taxon>Ovalentaria</taxon>
        <taxon>Atherinomorphae</taxon>
        <taxon>Cyprinodontiformes</taxon>
        <taxon>Goodeidae</taxon>
        <taxon>Ameca</taxon>
    </lineage>
</organism>
<accession>A0ABV0Y4H3</accession>